<proteinExistence type="predicted"/>
<keyword evidence="1" id="KW-0479">Metal-binding</keyword>
<dbReference type="Proteomes" id="UP001250932">
    <property type="component" value="Unassembled WGS sequence"/>
</dbReference>
<dbReference type="InterPro" id="IPR037523">
    <property type="entry name" value="VOC_core"/>
</dbReference>
<dbReference type="PROSITE" id="PS00934">
    <property type="entry name" value="GLYOXALASE_I_1"/>
    <property type="match status" value="1"/>
</dbReference>
<dbReference type="InterPro" id="IPR004360">
    <property type="entry name" value="Glyas_Fos-R_dOase_dom"/>
</dbReference>
<dbReference type="InterPro" id="IPR029068">
    <property type="entry name" value="Glyas_Bleomycin-R_OHBP_Dase"/>
</dbReference>
<dbReference type="InterPro" id="IPR018146">
    <property type="entry name" value="Glyoxalase_1_CS"/>
</dbReference>
<comment type="caution">
    <text evidence="3">The sequence shown here is derived from an EMBL/GenBank/DDBJ whole genome shotgun (WGS) entry which is preliminary data.</text>
</comment>
<organism evidence="3 4">
    <name type="scientific">Candidatus Nitronereus thalassa</name>
    <dbReference type="NCBI Taxonomy" id="3020898"/>
    <lineage>
        <taxon>Bacteria</taxon>
        <taxon>Pseudomonadati</taxon>
        <taxon>Nitrospirota</taxon>
        <taxon>Nitrospiria</taxon>
        <taxon>Nitrospirales</taxon>
        <taxon>Nitrospiraceae</taxon>
        <taxon>Candidatus Nitronereus</taxon>
    </lineage>
</organism>
<dbReference type="InterPro" id="IPR051332">
    <property type="entry name" value="Fosfomycin_Res_Enzymes"/>
</dbReference>
<keyword evidence="4" id="KW-1185">Reference proteome</keyword>
<accession>A0ABU3K8N4</accession>
<dbReference type="PANTHER" id="PTHR36113">
    <property type="entry name" value="LYASE, PUTATIVE-RELATED-RELATED"/>
    <property type="match status" value="1"/>
</dbReference>
<evidence type="ECO:0000256" key="1">
    <source>
        <dbReference type="ARBA" id="ARBA00022723"/>
    </source>
</evidence>
<dbReference type="Pfam" id="PF00903">
    <property type="entry name" value="Glyoxalase"/>
    <property type="match status" value="1"/>
</dbReference>
<dbReference type="PANTHER" id="PTHR36113:SF3">
    <property type="entry name" value="SLL5075 PROTEIN"/>
    <property type="match status" value="1"/>
</dbReference>
<protein>
    <submittedName>
        <fullName evidence="3">VOC family protein</fullName>
    </submittedName>
</protein>
<name>A0ABU3K8N4_9BACT</name>
<dbReference type="EMBL" id="JAQOUE010000001">
    <property type="protein sequence ID" value="MDT7042741.1"/>
    <property type="molecule type" value="Genomic_DNA"/>
</dbReference>
<feature type="domain" description="VOC" evidence="2">
    <location>
        <begin position="14"/>
        <end position="135"/>
    </location>
</feature>
<evidence type="ECO:0000259" key="2">
    <source>
        <dbReference type="PROSITE" id="PS51819"/>
    </source>
</evidence>
<sequence length="145" mass="16433">MAANDQSNIPSTKGLRHVALKVSNLATSKAFYQTWFGMNIVWEPDAENVYMSSGVDNLALHQIPVEDLELHQPNHGQFLDHLGFLMESPESVNQLYSQVVKEGIRIVHQPKQHRDGSYSFYLADPDHIVIQVLYEPTISPIRFSS</sequence>
<dbReference type="PROSITE" id="PS51819">
    <property type="entry name" value="VOC"/>
    <property type="match status" value="1"/>
</dbReference>
<dbReference type="SUPFAM" id="SSF54593">
    <property type="entry name" value="Glyoxalase/Bleomycin resistance protein/Dihydroxybiphenyl dioxygenase"/>
    <property type="match status" value="1"/>
</dbReference>
<dbReference type="RefSeq" id="WP_313833191.1">
    <property type="nucleotide sequence ID" value="NZ_JAQOUE010000001.1"/>
</dbReference>
<evidence type="ECO:0000313" key="3">
    <source>
        <dbReference type="EMBL" id="MDT7042741.1"/>
    </source>
</evidence>
<gene>
    <name evidence="3" type="ORF">PPG34_10295</name>
</gene>
<reference evidence="3 4" key="1">
    <citation type="journal article" date="2023" name="ISME J.">
        <title>Cultivation and genomic characterization of novel and ubiquitous marine nitrite-oxidizing bacteria from the Nitrospirales.</title>
        <authorList>
            <person name="Mueller A.J."/>
            <person name="Daebeler A."/>
            <person name="Herbold C.W."/>
            <person name="Kirkegaard R.H."/>
            <person name="Daims H."/>
        </authorList>
    </citation>
    <scope>NUCLEOTIDE SEQUENCE [LARGE SCALE GENOMIC DNA]</scope>
    <source>
        <strain evidence="3 4">EB</strain>
    </source>
</reference>
<evidence type="ECO:0000313" key="4">
    <source>
        <dbReference type="Proteomes" id="UP001250932"/>
    </source>
</evidence>
<dbReference type="Gene3D" id="3.10.180.10">
    <property type="entry name" value="2,3-Dihydroxybiphenyl 1,2-Dioxygenase, domain 1"/>
    <property type="match status" value="1"/>
</dbReference>